<evidence type="ECO:0000256" key="9">
    <source>
        <dbReference type="RuleBase" id="RU004208"/>
    </source>
</evidence>
<dbReference type="CDD" id="cd02998">
    <property type="entry name" value="PDI_a_ERp38"/>
    <property type="match status" value="2"/>
</dbReference>
<organism evidence="12 13">
    <name type="scientific">Hypocrea jecorina (strain ATCC 56765 / BCRC 32924 / NRRL 11460 / Rut C-30)</name>
    <name type="common">Trichoderma reesei</name>
    <dbReference type="NCBI Taxonomy" id="1344414"/>
    <lineage>
        <taxon>Eukaryota</taxon>
        <taxon>Fungi</taxon>
        <taxon>Dikarya</taxon>
        <taxon>Ascomycota</taxon>
        <taxon>Pezizomycotina</taxon>
        <taxon>Sordariomycetes</taxon>
        <taxon>Hypocreomycetidae</taxon>
        <taxon>Hypocreales</taxon>
        <taxon>Hypocreaceae</taxon>
        <taxon>Trichoderma</taxon>
    </lineage>
</organism>
<dbReference type="GO" id="GO:0005783">
    <property type="term" value="C:endoplasmic reticulum"/>
    <property type="evidence" value="ECO:0007669"/>
    <property type="project" value="InterPro"/>
</dbReference>
<keyword evidence="8" id="KW-0676">Redox-active center</keyword>
<dbReference type="AlphaFoldDB" id="A0A024S4N3"/>
<dbReference type="Pfam" id="PF07749">
    <property type="entry name" value="ERp29"/>
    <property type="match status" value="1"/>
</dbReference>
<dbReference type="InterPro" id="IPR011679">
    <property type="entry name" value="ERp29_C"/>
</dbReference>
<dbReference type="Pfam" id="PF00085">
    <property type="entry name" value="Thioredoxin"/>
    <property type="match status" value="2"/>
</dbReference>
<dbReference type="InterPro" id="IPR051063">
    <property type="entry name" value="PDI"/>
</dbReference>
<dbReference type="OrthoDB" id="10264505at2759"/>
<feature type="domain" description="Thioredoxin" evidence="11">
    <location>
        <begin position="130"/>
        <end position="250"/>
    </location>
</feature>
<accession>A0A024S4N3</accession>
<dbReference type="PANTHER" id="PTHR45672">
    <property type="entry name" value="PROTEIN DISULFIDE-ISOMERASE C17H9.14C-RELATED"/>
    <property type="match status" value="1"/>
</dbReference>
<dbReference type="EC" id="5.3.4.1" evidence="3"/>
<evidence type="ECO:0000259" key="11">
    <source>
        <dbReference type="PROSITE" id="PS51352"/>
    </source>
</evidence>
<feature type="chain" id="PRO_5001536982" description="protein disulfide-isomerase" evidence="10">
    <location>
        <begin position="19"/>
        <end position="368"/>
    </location>
</feature>
<evidence type="ECO:0000256" key="10">
    <source>
        <dbReference type="SAM" id="SignalP"/>
    </source>
</evidence>
<evidence type="ECO:0000256" key="6">
    <source>
        <dbReference type="ARBA" id="ARBA00023157"/>
    </source>
</evidence>
<dbReference type="SUPFAM" id="SSF52833">
    <property type="entry name" value="Thioredoxin-like"/>
    <property type="match status" value="2"/>
</dbReference>
<dbReference type="Gene3D" id="3.40.30.10">
    <property type="entry name" value="Glutaredoxin"/>
    <property type="match status" value="2"/>
</dbReference>
<dbReference type="PRINTS" id="PR00421">
    <property type="entry name" value="THIOREDOXIN"/>
</dbReference>
<dbReference type="FunFam" id="3.40.30.10:FF:000032">
    <property type="entry name" value="Protein disulfide-isomerase A6 homolog"/>
    <property type="match status" value="1"/>
</dbReference>
<dbReference type="Proteomes" id="UP000024376">
    <property type="component" value="Unassembled WGS sequence"/>
</dbReference>
<dbReference type="PANTHER" id="PTHR45672:SF11">
    <property type="entry name" value="PROTEIN DISULFIDE-ISOMERASE C17H9.14C"/>
    <property type="match status" value="1"/>
</dbReference>
<dbReference type="InterPro" id="IPR036249">
    <property type="entry name" value="Thioredoxin-like_sf"/>
</dbReference>
<feature type="domain" description="Thioredoxin" evidence="11">
    <location>
        <begin position="7"/>
        <end position="129"/>
    </location>
</feature>
<dbReference type="GO" id="GO:0006457">
    <property type="term" value="P:protein folding"/>
    <property type="evidence" value="ECO:0007669"/>
    <property type="project" value="TreeGrafter"/>
</dbReference>
<feature type="signal peptide" evidence="10">
    <location>
        <begin position="1"/>
        <end position="18"/>
    </location>
</feature>
<dbReference type="CDD" id="cd00238">
    <property type="entry name" value="ERp29c"/>
    <property type="match status" value="1"/>
</dbReference>
<dbReference type="InterPro" id="IPR017937">
    <property type="entry name" value="Thioredoxin_CS"/>
</dbReference>
<evidence type="ECO:0000256" key="1">
    <source>
        <dbReference type="ARBA" id="ARBA00001182"/>
    </source>
</evidence>
<evidence type="ECO:0000256" key="3">
    <source>
        <dbReference type="ARBA" id="ARBA00012723"/>
    </source>
</evidence>
<dbReference type="InterPro" id="IPR013766">
    <property type="entry name" value="Thioredoxin_domain"/>
</dbReference>
<evidence type="ECO:0000256" key="4">
    <source>
        <dbReference type="ARBA" id="ARBA00022729"/>
    </source>
</evidence>
<evidence type="ECO:0000313" key="13">
    <source>
        <dbReference type="Proteomes" id="UP000024376"/>
    </source>
</evidence>
<dbReference type="EMBL" id="KI911154">
    <property type="protein sequence ID" value="ETS00043.1"/>
    <property type="molecule type" value="Genomic_DNA"/>
</dbReference>
<evidence type="ECO:0000256" key="7">
    <source>
        <dbReference type="ARBA" id="ARBA00023235"/>
    </source>
</evidence>
<reference evidence="13" key="1">
    <citation type="journal article" date="2013" name="Ind. Biotechnol.">
        <title>Comparative genomics analysis of Trichoderma reesei strains.</title>
        <authorList>
            <person name="Koike H."/>
            <person name="Aerts A."/>
            <person name="LaButti K."/>
            <person name="Grigoriev I.V."/>
            <person name="Baker S.E."/>
        </authorList>
    </citation>
    <scope>NUCLEOTIDE SEQUENCE [LARGE SCALE GENOMIC DNA]</scope>
    <source>
        <strain evidence="13">ATCC 56765 / BCRC 32924 / NRRL 11460 / Rut C-30</strain>
    </source>
</reference>
<evidence type="ECO:0000256" key="5">
    <source>
        <dbReference type="ARBA" id="ARBA00022737"/>
    </source>
</evidence>
<gene>
    <name evidence="12" type="ORF">M419DRAFT_25878</name>
</gene>
<comment type="catalytic activity">
    <reaction evidence="1">
        <text>Catalyzes the rearrangement of -S-S- bonds in proteins.</text>
        <dbReference type="EC" id="5.3.4.1"/>
    </reaction>
</comment>
<keyword evidence="4 10" id="KW-0732">Signal</keyword>
<evidence type="ECO:0000256" key="2">
    <source>
        <dbReference type="ARBA" id="ARBA00006347"/>
    </source>
</evidence>
<dbReference type="PROSITE" id="PS00194">
    <property type="entry name" value="THIOREDOXIN_1"/>
    <property type="match status" value="2"/>
</dbReference>
<dbReference type="KEGG" id="trr:M419DRAFT_25878"/>
<keyword evidence="5" id="KW-0677">Repeat</keyword>
<dbReference type="InterPro" id="IPR036356">
    <property type="entry name" value="ERp29_C_sf"/>
</dbReference>
<protein>
    <recommendedName>
        <fullName evidence="3">protein disulfide-isomerase</fullName>
        <ecNumber evidence="3">5.3.4.1</ecNumber>
    </recommendedName>
</protein>
<dbReference type="Gene3D" id="1.20.1150.12">
    <property type="entry name" value="Endoplasmic reticulum resident protein 29, C-terminal domain"/>
    <property type="match status" value="1"/>
</dbReference>
<comment type="similarity">
    <text evidence="2 9">Belongs to the protein disulfide isomerase family.</text>
</comment>
<keyword evidence="7 12" id="KW-0413">Isomerase</keyword>
<evidence type="ECO:0000256" key="8">
    <source>
        <dbReference type="ARBA" id="ARBA00023284"/>
    </source>
</evidence>
<keyword evidence="6" id="KW-1015">Disulfide bond</keyword>
<evidence type="ECO:0000313" key="12">
    <source>
        <dbReference type="EMBL" id="ETS00043.1"/>
    </source>
</evidence>
<dbReference type="NCBIfam" id="TIGR01126">
    <property type="entry name" value="pdi_dom"/>
    <property type="match status" value="2"/>
</dbReference>
<dbReference type="PROSITE" id="PS51352">
    <property type="entry name" value="THIOREDOXIN_2"/>
    <property type="match status" value="2"/>
</dbReference>
<sequence length="368" mass="40210">MVLIKSLVLAVLASSVAAKSAVIDLIPSNFDKLVFSGKPTLVEFFAPWCGHCKNLAPVYEELAQVFEHAKDKVQIAKVDADSERDLGKRFGIQGFPTLKFFDGKSKEPQEYKSGRDLDSLTKFITEKTGVKPKKKGELPSSVVMLNTRTFHDTVGGDKNVLVAFTAPWCGHCKNLAPTWEKVANDFAGDENVVIAKVDAEGADSKAVAEEYGVTGYPTILFFPAGTKKQVDYQGGRSEGDFVNFINEKAGTFRTEGGELNDIAGTVAPLDTIVANFLSGTGLAEAAAEIKEAVDLLTDAAETKFAEYYVRVFDKLSKNEKFVNKELARLQGILAKGGLAPSKRDEIQIKINVLRKFTPKENEDQKDEL</sequence>
<dbReference type="HOGENOM" id="CLU_038617_1_1_1"/>
<dbReference type="GO" id="GO:0003756">
    <property type="term" value="F:protein disulfide isomerase activity"/>
    <property type="evidence" value="ECO:0007669"/>
    <property type="project" value="UniProtKB-EC"/>
</dbReference>
<proteinExistence type="inferred from homology"/>
<dbReference type="InterPro" id="IPR005788">
    <property type="entry name" value="PDI_thioredoxin-like_dom"/>
</dbReference>
<name>A0A024S4N3_HYPJR</name>
<dbReference type="SUPFAM" id="SSF47933">
    <property type="entry name" value="ERP29 C domain-like"/>
    <property type="match status" value="1"/>
</dbReference>